<keyword evidence="9" id="KW-0560">Oxidoreductase</keyword>
<dbReference type="InterPro" id="IPR001663">
    <property type="entry name" value="Rng_hydr_dOase-A"/>
</dbReference>
<dbReference type="InterPro" id="IPR017941">
    <property type="entry name" value="Rieske_2Fe-2S"/>
</dbReference>
<dbReference type="InterPro" id="IPR015879">
    <property type="entry name" value="Ring_hydroxy_dOase_asu_C_dom"/>
</dbReference>
<dbReference type="PANTHER" id="PTHR43756">
    <property type="entry name" value="CHOLINE MONOOXYGENASE, CHLOROPLASTIC"/>
    <property type="match status" value="1"/>
</dbReference>
<comment type="catalytic activity">
    <reaction evidence="12">
        <text>choline + 2 reduced [2Fe-2S]-[ferredoxin] + O2 + 2 H(+) = betaine aldehyde hydrate + 2 oxidized [2Fe-2S]-[ferredoxin] + H2O</text>
        <dbReference type="Rhea" id="RHEA:17769"/>
        <dbReference type="Rhea" id="RHEA-COMP:10000"/>
        <dbReference type="Rhea" id="RHEA-COMP:10001"/>
        <dbReference type="ChEBI" id="CHEBI:15354"/>
        <dbReference type="ChEBI" id="CHEBI:15377"/>
        <dbReference type="ChEBI" id="CHEBI:15378"/>
        <dbReference type="ChEBI" id="CHEBI:15379"/>
        <dbReference type="ChEBI" id="CHEBI:15870"/>
        <dbReference type="ChEBI" id="CHEBI:33737"/>
        <dbReference type="ChEBI" id="CHEBI:33738"/>
        <dbReference type="EC" id="1.14.15.7"/>
    </reaction>
</comment>
<dbReference type="PRINTS" id="PR00090">
    <property type="entry name" value="RNGDIOXGNASE"/>
</dbReference>
<dbReference type="GO" id="GO:0005506">
    <property type="term" value="F:iron ion binding"/>
    <property type="evidence" value="ECO:0007669"/>
    <property type="project" value="InterPro"/>
</dbReference>
<evidence type="ECO:0000256" key="6">
    <source>
        <dbReference type="ARBA" id="ARBA00014931"/>
    </source>
</evidence>
<keyword evidence="8" id="KW-0479">Metal-binding</keyword>
<comment type="cofactor">
    <cofactor evidence="1">
        <name>Fe cation</name>
        <dbReference type="ChEBI" id="CHEBI:24875"/>
    </cofactor>
</comment>
<evidence type="ECO:0000313" key="15">
    <source>
        <dbReference type="EMBL" id="KAK4540028.1"/>
    </source>
</evidence>
<evidence type="ECO:0000256" key="1">
    <source>
        <dbReference type="ARBA" id="ARBA00001962"/>
    </source>
</evidence>
<dbReference type="Proteomes" id="UP001324427">
    <property type="component" value="Unassembled WGS sequence"/>
</dbReference>
<feature type="domain" description="Rieske" evidence="14">
    <location>
        <begin position="16"/>
        <end position="101"/>
    </location>
</feature>
<dbReference type="InterPro" id="IPR036922">
    <property type="entry name" value="Rieske_2Fe-2S_sf"/>
</dbReference>
<evidence type="ECO:0000256" key="11">
    <source>
        <dbReference type="ARBA" id="ARBA00023014"/>
    </source>
</evidence>
<evidence type="ECO:0000256" key="12">
    <source>
        <dbReference type="ARBA" id="ARBA00049097"/>
    </source>
</evidence>
<keyword evidence="16" id="KW-1185">Reference proteome</keyword>
<proteinExistence type="inferred from homology"/>
<evidence type="ECO:0000256" key="4">
    <source>
        <dbReference type="ARBA" id="ARBA00010848"/>
    </source>
</evidence>
<evidence type="ECO:0000256" key="9">
    <source>
        <dbReference type="ARBA" id="ARBA00023002"/>
    </source>
</evidence>
<dbReference type="Pfam" id="PF00848">
    <property type="entry name" value="Ring_hydroxyl_A"/>
    <property type="match status" value="1"/>
</dbReference>
<gene>
    <name evidence="15" type="ORF">LTR36_009844</name>
</gene>
<dbReference type="GO" id="GO:0051537">
    <property type="term" value="F:2 iron, 2 sulfur cluster binding"/>
    <property type="evidence" value="ECO:0007669"/>
    <property type="project" value="UniProtKB-KW"/>
</dbReference>
<comment type="function">
    <text evidence="2">Catalyzes the first step of the osmoprotectant glycine betaine synthesis.</text>
</comment>
<sequence length="380" mass="43838">MYQLERRAIFSRQWILLTHAMRLSKPGDYMSFTVAGFSFFLVKDRNNSINGFHNVCRHRAFPVVQAPCGTANILSCKYHGWSYGLDGKLAKAPRFDTVPGFDKTQHGLLPVNVRVDKSGFVWVNLQAGEPDVKWEDGFREVDGHPRIAEFDLFGEFTWDHDWDMDVAANWKGLVDNYNECYHCATSHPRIAGVSDLTKYRVEPTAAWMEHHIFNKGSSDQQFRRSILYFLPGTSVTITENFFYIQRMFPVTATTSRIEYEVFRHKNATDESFTEINAFYRQVLEEDKQLCEAAQKNLSAGIYINGELHPEREKGPIYFQNAVREQVMQHRKEEEQQGGRQIWPASPKPTEGTKTKKMDEEESFCSKLDMAGCMAQPGLDW</sequence>
<evidence type="ECO:0000256" key="3">
    <source>
        <dbReference type="ARBA" id="ARBA00004866"/>
    </source>
</evidence>
<dbReference type="EMBL" id="JAVFHQ010000076">
    <property type="protein sequence ID" value="KAK4540028.1"/>
    <property type="molecule type" value="Genomic_DNA"/>
</dbReference>
<dbReference type="EC" id="1.14.15.7" evidence="5"/>
<reference evidence="15 16" key="1">
    <citation type="submission" date="2021-11" db="EMBL/GenBank/DDBJ databases">
        <title>Black yeast isolated from Biological Soil Crust.</title>
        <authorList>
            <person name="Kurbessoian T."/>
        </authorList>
    </citation>
    <scope>NUCLEOTIDE SEQUENCE [LARGE SCALE GENOMIC DNA]</scope>
    <source>
        <strain evidence="15 16">CCFEE 5522</strain>
    </source>
</reference>
<comment type="pathway">
    <text evidence="3">Amine and polyamine biosynthesis; betaine biosynthesis via choline pathway; betaine aldehyde from choline (monooxygenase route): step 1/1.</text>
</comment>
<feature type="region of interest" description="Disordered" evidence="13">
    <location>
        <begin position="329"/>
        <end position="360"/>
    </location>
</feature>
<dbReference type="CDD" id="cd00680">
    <property type="entry name" value="RHO_alpha_C"/>
    <property type="match status" value="1"/>
</dbReference>
<evidence type="ECO:0000313" key="16">
    <source>
        <dbReference type="Proteomes" id="UP001324427"/>
    </source>
</evidence>
<keyword evidence="11" id="KW-0411">Iron-sulfur</keyword>
<dbReference type="Gene3D" id="2.102.10.10">
    <property type="entry name" value="Rieske [2Fe-2S] iron-sulphur domain"/>
    <property type="match status" value="1"/>
</dbReference>
<organism evidence="15 16">
    <name type="scientific">Oleoguttula mirabilis</name>
    <dbReference type="NCBI Taxonomy" id="1507867"/>
    <lineage>
        <taxon>Eukaryota</taxon>
        <taxon>Fungi</taxon>
        <taxon>Dikarya</taxon>
        <taxon>Ascomycota</taxon>
        <taxon>Pezizomycotina</taxon>
        <taxon>Dothideomycetes</taxon>
        <taxon>Dothideomycetidae</taxon>
        <taxon>Mycosphaerellales</taxon>
        <taxon>Teratosphaeriaceae</taxon>
        <taxon>Oleoguttula</taxon>
    </lineage>
</organism>
<accession>A0AAV9J4Y3</accession>
<dbReference type="PANTHER" id="PTHR43756:SF5">
    <property type="entry name" value="CHOLINE MONOOXYGENASE, CHLOROPLASTIC"/>
    <property type="match status" value="1"/>
</dbReference>
<dbReference type="GO" id="GO:0019133">
    <property type="term" value="F:choline monooxygenase activity"/>
    <property type="evidence" value="ECO:0007669"/>
    <property type="project" value="UniProtKB-EC"/>
</dbReference>
<dbReference type="SUPFAM" id="SSF50022">
    <property type="entry name" value="ISP domain"/>
    <property type="match status" value="1"/>
</dbReference>
<keyword evidence="7" id="KW-0001">2Fe-2S</keyword>
<comment type="caution">
    <text evidence="15">The sequence shown here is derived from an EMBL/GenBank/DDBJ whole genome shotgun (WGS) entry which is preliminary data.</text>
</comment>
<evidence type="ECO:0000256" key="13">
    <source>
        <dbReference type="SAM" id="MobiDB-lite"/>
    </source>
</evidence>
<evidence type="ECO:0000256" key="8">
    <source>
        <dbReference type="ARBA" id="ARBA00022723"/>
    </source>
</evidence>
<evidence type="ECO:0000256" key="5">
    <source>
        <dbReference type="ARBA" id="ARBA00012763"/>
    </source>
</evidence>
<evidence type="ECO:0000256" key="7">
    <source>
        <dbReference type="ARBA" id="ARBA00022714"/>
    </source>
</evidence>
<evidence type="ECO:0000256" key="10">
    <source>
        <dbReference type="ARBA" id="ARBA00023004"/>
    </source>
</evidence>
<dbReference type="SUPFAM" id="SSF55961">
    <property type="entry name" value="Bet v1-like"/>
    <property type="match status" value="1"/>
</dbReference>
<keyword evidence="10" id="KW-0408">Iron</keyword>
<dbReference type="CDD" id="cd03469">
    <property type="entry name" value="Rieske_RO_Alpha_N"/>
    <property type="match status" value="1"/>
</dbReference>
<evidence type="ECO:0000256" key="2">
    <source>
        <dbReference type="ARBA" id="ARBA00002149"/>
    </source>
</evidence>
<name>A0AAV9J4Y3_9PEZI</name>
<protein>
    <recommendedName>
        <fullName evidence="6">Choline monooxygenase, chloroplastic</fullName>
        <ecNumber evidence="5">1.14.15.7</ecNumber>
    </recommendedName>
</protein>
<comment type="similarity">
    <text evidence="4">Belongs to the choline monooxygenase family.</text>
</comment>
<evidence type="ECO:0000259" key="14">
    <source>
        <dbReference type="PROSITE" id="PS51296"/>
    </source>
</evidence>
<dbReference type="AlphaFoldDB" id="A0AAV9J4Y3"/>
<dbReference type="PROSITE" id="PS51296">
    <property type="entry name" value="RIESKE"/>
    <property type="match status" value="1"/>
</dbReference>
<dbReference type="Pfam" id="PF00355">
    <property type="entry name" value="Rieske"/>
    <property type="match status" value="1"/>
</dbReference>
<dbReference type="Gene3D" id="3.90.380.10">
    <property type="entry name" value="Naphthalene 1,2-dioxygenase Alpha Subunit, Chain A, domain 1"/>
    <property type="match status" value="2"/>
</dbReference>